<feature type="region of interest" description="Disordered" evidence="5">
    <location>
        <begin position="159"/>
        <end position="186"/>
    </location>
</feature>
<sequence length="778" mass="85222">MSSPSGERIPPDTIPASEPHPDQFQAENTKNADHSETSERNMAFSDVESIETNEDVGEDQDRPDSTDLMFEKKHVQKSRTQSIQSVLSTASLKSLKQQLSVNNLTSNQPRSSSIISTTSNFNNSKNFQSFIQAPVLSSITDLKNNDNIEIGQRLPFVDKKEDNEGARATATSAGGSSKVASDEDDDGLWQQQKLTINALKKLSLSPQPIYNADNDSDHIRSTVVRKTSAAKIPVLEKIVEPYKPAEVDLSTFASLTRQPKVEKLQSTQSPPQADDTSDASQQKNTEEEEDQRDLDAADPQKNVQEAMSLESRHDANLTQPASISNSSSTSGASTGSQLSRQSNNSASVLSAQAAYHKELQETHQLRNIRPNSMNNKIPAAVIPPQDMNIRRSLSSHLVGGKVNSSNGNGSLIEGKSPTKDSHHSMKHLQQIKGFRNPMYVPAVLRMSGINKNGPNGYSIDTSNENTSKATGSDKMTSVDNINSNNNHNHNNNNNNHQTDSHHHNNNNSNNSYINSNNNINKNSNRSNRGANTNDNGSNNNEIDADSSQIDNGIDRTNGDLTNSGQSSQSSVASIESNESTVNSMSPRVSSGKYEDISRSAPTRRHWLKDEAVFKCGIRSCNKHFNFFERRHHCRKCGGIYCNEHTSHYLYINHLAQFTTGGRGTLSKVCDYCIGEYNEFIKNEFGVDVHSTGQRSARKTKSSVPLSPSKRHPKAPSHRQPGDAGSNSSNSNYNDTAMVDKLGTLPSGISTIHSVKKDGATRSDQLVGSVPANWSWSSF</sequence>
<feature type="region of interest" description="Disordered" evidence="5">
    <location>
        <begin position="400"/>
        <end position="426"/>
    </location>
</feature>
<dbReference type="EMBL" id="CAKXYY010000002">
    <property type="protein sequence ID" value="CAH2351046.1"/>
    <property type="molecule type" value="Genomic_DNA"/>
</dbReference>
<dbReference type="AlphaFoldDB" id="A0A9P0VX27"/>
<keyword evidence="1" id="KW-0479">Metal-binding</keyword>
<keyword evidence="2 4" id="KW-0863">Zinc-finger</keyword>
<dbReference type="GO" id="GO:0005769">
    <property type="term" value="C:early endosome"/>
    <property type="evidence" value="ECO:0007669"/>
    <property type="project" value="TreeGrafter"/>
</dbReference>
<dbReference type="Proteomes" id="UP000837801">
    <property type="component" value="Unassembled WGS sequence"/>
</dbReference>
<evidence type="ECO:0000256" key="3">
    <source>
        <dbReference type="ARBA" id="ARBA00022833"/>
    </source>
</evidence>
<dbReference type="InterPro" id="IPR051765">
    <property type="entry name" value="PH_domain-containing_F"/>
</dbReference>
<comment type="caution">
    <text evidence="7">The sequence shown here is derived from an EMBL/GenBank/DDBJ whole genome shotgun (WGS) entry which is preliminary data.</text>
</comment>
<feature type="compositionally biased region" description="Polar residues" evidence="5">
    <location>
        <begin position="337"/>
        <end position="350"/>
    </location>
</feature>
<feature type="compositionally biased region" description="Low complexity" evidence="5">
    <location>
        <begin position="562"/>
        <end position="579"/>
    </location>
</feature>
<evidence type="ECO:0000313" key="7">
    <source>
        <dbReference type="EMBL" id="CAH2351046.1"/>
    </source>
</evidence>
<dbReference type="GO" id="GO:0007032">
    <property type="term" value="P:endosome organization"/>
    <property type="evidence" value="ECO:0007669"/>
    <property type="project" value="TreeGrafter"/>
</dbReference>
<feature type="region of interest" description="Disordered" evidence="5">
    <location>
        <begin position="454"/>
        <end position="601"/>
    </location>
</feature>
<feature type="compositionally biased region" description="Low complexity" evidence="5">
    <location>
        <begin position="321"/>
        <end position="336"/>
    </location>
</feature>
<feature type="region of interest" description="Disordered" evidence="5">
    <location>
        <begin position="260"/>
        <end position="298"/>
    </location>
</feature>
<feature type="compositionally biased region" description="Low complexity" evidence="5">
    <location>
        <begin position="166"/>
        <end position="177"/>
    </location>
</feature>
<organism evidence="7 8">
    <name type="scientific">[Candida] railenensis</name>
    <dbReference type="NCBI Taxonomy" id="45579"/>
    <lineage>
        <taxon>Eukaryota</taxon>
        <taxon>Fungi</taxon>
        <taxon>Dikarya</taxon>
        <taxon>Ascomycota</taxon>
        <taxon>Saccharomycotina</taxon>
        <taxon>Pichiomycetes</taxon>
        <taxon>Debaryomycetaceae</taxon>
        <taxon>Kurtzmaniella</taxon>
    </lineage>
</organism>
<evidence type="ECO:0000256" key="5">
    <source>
        <dbReference type="SAM" id="MobiDB-lite"/>
    </source>
</evidence>
<dbReference type="SMART" id="SM00064">
    <property type="entry name" value="FYVE"/>
    <property type="match status" value="1"/>
</dbReference>
<dbReference type="InterPro" id="IPR011011">
    <property type="entry name" value="Znf_FYVE_PHD"/>
</dbReference>
<feature type="compositionally biased region" description="Polar residues" evidence="5">
    <location>
        <begin position="454"/>
        <end position="479"/>
    </location>
</feature>
<feature type="region of interest" description="Disordered" evidence="5">
    <location>
        <begin position="691"/>
        <end position="736"/>
    </location>
</feature>
<feature type="domain" description="FYVE-type" evidence="6">
    <location>
        <begin position="620"/>
        <end position="677"/>
    </location>
</feature>
<dbReference type="Pfam" id="PF01363">
    <property type="entry name" value="FYVE"/>
    <property type="match status" value="1"/>
</dbReference>
<dbReference type="CDD" id="cd15760">
    <property type="entry name" value="FYVE_scVPS27p_like"/>
    <property type="match status" value="1"/>
</dbReference>
<keyword evidence="8" id="KW-1185">Reference proteome</keyword>
<feature type="compositionally biased region" description="Low complexity" evidence="5">
    <location>
        <begin position="400"/>
        <end position="410"/>
    </location>
</feature>
<protein>
    <recommendedName>
        <fullName evidence="6">FYVE-type domain-containing protein</fullName>
    </recommendedName>
</protein>
<dbReference type="InterPro" id="IPR013083">
    <property type="entry name" value="Znf_RING/FYVE/PHD"/>
</dbReference>
<dbReference type="PANTHER" id="PTHR46280">
    <property type="entry name" value="PLECKSTRIN HOMOLOGY DOMAIN-CONTAINING FAMILY F MEMBER 2-RELATED"/>
    <property type="match status" value="1"/>
</dbReference>
<feature type="compositionally biased region" description="Polar residues" evidence="5">
    <location>
        <begin position="724"/>
        <end position="734"/>
    </location>
</feature>
<dbReference type="Gene3D" id="3.30.40.10">
    <property type="entry name" value="Zinc/RING finger domain, C3HC4 (zinc finger)"/>
    <property type="match status" value="1"/>
</dbReference>
<feature type="region of interest" description="Disordered" evidence="5">
    <location>
        <begin position="1"/>
        <end position="66"/>
    </location>
</feature>
<evidence type="ECO:0000256" key="4">
    <source>
        <dbReference type="PROSITE-ProRule" id="PRU00091"/>
    </source>
</evidence>
<feature type="compositionally biased region" description="Low complexity" evidence="5">
    <location>
        <begin position="505"/>
        <end position="540"/>
    </location>
</feature>
<reference evidence="7" key="1">
    <citation type="submission" date="2022-03" db="EMBL/GenBank/DDBJ databases">
        <authorList>
            <person name="Legras J.-L."/>
            <person name="Devillers H."/>
            <person name="Grondin C."/>
        </authorList>
    </citation>
    <scope>NUCLEOTIDE SEQUENCE</scope>
    <source>
        <strain evidence="7">CLIB 1423</strain>
    </source>
</reference>
<dbReference type="GO" id="GO:0032266">
    <property type="term" value="F:phosphatidylinositol-3-phosphate binding"/>
    <property type="evidence" value="ECO:0007669"/>
    <property type="project" value="UniProtKB-ARBA"/>
</dbReference>
<dbReference type="PROSITE" id="PS50178">
    <property type="entry name" value="ZF_FYVE"/>
    <property type="match status" value="1"/>
</dbReference>
<dbReference type="InterPro" id="IPR017455">
    <property type="entry name" value="Znf_FYVE-rel"/>
</dbReference>
<dbReference type="PANTHER" id="PTHR46280:SF3">
    <property type="entry name" value="PLECKSTRIN HOMOLOGY DOMAIN-CONTAINING FAMILY F MEMBER 1 HOMOLOG"/>
    <property type="match status" value="1"/>
</dbReference>
<keyword evidence="3" id="KW-0862">Zinc</keyword>
<dbReference type="SUPFAM" id="SSF57903">
    <property type="entry name" value="FYVE/PHD zinc finger"/>
    <property type="match status" value="1"/>
</dbReference>
<evidence type="ECO:0000256" key="2">
    <source>
        <dbReference type="ARBA" id="ARBA00022771"/>
    </source>
</evidence>
<feature type="region of interest" description="Disordered" evidence="5">
    <location>
        <begin position="319"/>
        <end position="350"/>
    </location>
</feature>
<dbReference type="GO" id="GO:0008270">
    <property type="term" value="F:zinc ion binding"/>
    <property type="evidence" value="ECO:0007669"/>
    <property type="project" value="UniProtKB-KW"/>
</dbReference>
<dbReference type="OrthoDB" id="10018316at2759"/>
<evidence type="ECO:0000313" key="8">
    <source>
        <dbReference type="Proteomes" id="UP000837801"/>
    </source>
</evidence>
<name>A0A9P0VX27_9ASCO</name>
<evidence type="ECO:0000259" key="6">
    <source>
        <dbReference type="PROSITE" id="PS50178"/>
    </source>
</evidence>
<gene>
    <name evidence="7" type="ORF">CLIB1423_02S11034</name>
</gene>
<accession>A0A9P0VX27</accession>
<dbReference type="InterPro" id="IPR000306">
    <property type="entry name" value="Znf_FYVE"/>
</dbReference>
<feature type="compositionally biased region" description="Acidic residues" evidence="5">
    <location>
        <begin position="48"/>
        <end position="58"/>
    </location>
</feature>
<feature type="compositionally biased region" description="Low complexity" evidence="5">
    <location>
        <begin position="480"/>
        <end position="497"/>
    </location>
</feature>
<evidence type="ECO:0000256" key="1">
    <source>
        <dbReference type="ARBA" id="ARBA00022723"/>
    </source>
</evidence>
<feature type="compositionally biased region" description="Basic and acidic residues" evidence="5">
    <location>
        <begin position="30"/>
        <end position="39"/>
    </location>
</feature>
<proteinExistence type="predicted"/>